<dbReference type="SUPFAM" id="SSF52540">
    <property type="entry name" value="P-loop containing nucleoside triphosphate hydrolases"/>
    <property type="match status" value="1"/>
</dbReference>
<dbReference type="GO" id="GO:0043531">
    <property type="term" value="F:ADP binding"/>
    <property type="evidence" value="ECO:0007669"/>
    <property type="project" value="InterPro"/>
</dbReference>
<dbReference type="Pfam" id="PF00931">
    <property type="entry name" value="NB-ARC"/>
    <property type="match status" value="1"/>
</dbReference>
<protein>
    <submittedName>
        <fullName evidence="5">Disease resistance protein</fullName>
    </submittedName>
</protein>
<evidence type="ECO:0000256" key="2">
    <source>
        <dbReference type="ARBA" id="ARBA00022821"/>
    </source>
</evidence>
<evidence type="ECO:0000256" key="3">
    <source>
        <dbReference type="ARBA" id="ARBA00022840"/>
    </source>
</evidence>
<evidence type="ECO:0000313" key="6">
    <source>
        <dbReference type="Proteomes" id="UP000237347"/>
    </source>
</evidence>
<evidence type="ECO:0000313" key="5">
    <source>
        <dbReference type="EMBL" id="KAK7832819.1"/>
    </source>
</evidence>
<reference evidence="5 6" key="1">
    <citation type="journal article" date="2018" name="Sci. Data">
        <title>The draft genome sequence of cork oak.</title>
        <authorList>
            <person name="Ramos A.M."/>
            <person name="Usie A."/>
            <person name="Barbosa P."/>
            <person name="Barros P.M."/>
            <person name="Capote T."/>
            <person name="Chaves I."/>
            <person name="Simoes F."/>
            <person name="Abreu I."/>
            <person name="Carrasquinho I."/>
            <person name="Faro C."/>
            <person name="Guimaraes J.B."/>
            <person name="Mendonca D."/>
            <person name="Nobrega F."/>
            <person name="Rodrigues L."/>
            <person name="Saibo N.J.M."/>
            <person name="Varela M.C."/>
            <person name="Egas C."/>
            <person name="Matos J."/>
            <person name="Miguel C.M."/>
            <person name="Oliveira M.M."/>
            <person name="Ricardo C.P."/>
            <person name="Goncalves S."/>
        </authorList>
    </citation>
    <scope>NUCLEOTIDE SEQUENCE [LARGE SCALE GENOMIC DNA]</scope>
    <source>
        <strain evidence="6">cv. HL8</strain>
    </source>
</reference>
<organism evidence="5 6">
    <name type="scientific">Quercus suber</name>
    <name type="common">Cork oak</name>
    <dbReference type="NCBI Taxonomy" id="58331"/>
    <lineage>
        <taxon>Eukaryota</taxon>
        <taxon>Viridiplantae</taxon>
        <taxon>Streptophyta</taxon>
        <taxon>Embryophyta</taxon>
        <taxon>Tracheophyta</taxon>
        <taxon>Spermatophyta</taxon>
        <taxon>Magnoliopsida</taxon>
        <taxon>eudicotyledons</taxon>
        <taxon>Gunneridae</taxon>
        <taxon>Pentapetalae</taxon>
        <taxon>rosids</taxon>
        <taxon>fabids</taxon>
        <taxon>Fagales</taxon>
        <taxon>Fagaceae</taxon>
        <taxon>Quercus</taxon>
    </lineage>
</organism>
<dbReference type="AlphaFoldDB" id="A0AAW0K0M5"/>
<proteinExistence type="predicted"/>
<dbReference type="InterPro" id="IPR002182">
    <property type="entry name" value="NB-ARC"/>
</dbReference>
<gene>
    <name evidence="5" type="ORF">CFP56_026206</name>
</gene>
<dbReference type="InterPro" id="IPR050905">
    <property type="entry name" value="Plant_NBS-LRR"/>
</dbReference>
<dbReference type="InterPro" id="IPR027417">
    <property type="entry name" value="P-loop_NTPase"/>
</dbReference>
<dbReference type="PANTHER" id="PTHR33463">
    <property type="entry name" value="NB-ARC DOMAIN-CONTAINING PROTEIN-RELATED"/>
    <property type="match status" value="1"/>
</dbReference>
<dbReference type="Gene3D" id="1.10.8.430">
    <property type="entry name" value="Helical domain of apoptotic protease-activating factors"/>
    <property type="match status" value="1"/>
</dbReference>
<sequence>MAGCKGEVEFILQKGDLELQKKGFLSRFPRNCYSSYRLGKKISKRLIAVSQVGVAIFTHIHEESQAITDANFDVVSYQLLRASVDEMPMENDSVGLDSLLEEVWSCLEDIDVSSIGLCGIGRFMLMIDEIWERIDLVNIGIPPPDHQMSPNRSRDVCGLMEAQRRIKVACLAREEAINLFQMKVGGEILKSHQDMPKLAQVVMEECEGLPLALITIGRAMRSTVAGRILRNGTMQ</sequence>
<evidence type="ECO:0000256" key="1">
    <source>
        <dbReference type="ARBA" id="ARBA00022741"/>
    </source>
</evidence>
<dbReference type="Proteomes" id="UP000237347">
    <property type="component" value="Unassembled WGS sequence"/>
</dbReference>
<keyword evidence="2" id="KW-0611">Plant defense</keyword>
<keyword evidence="6" id="KW-1185">Reference proteome</keyword>
<evidence type="ECO:0000259" key="4">
    <source>
        <dbReference type="Pfam" id="PF00931"/>
    </source>
</evidence>
<accession>A0AAW0K0M5</accession>
<dbReference type="InterPro" id="IPR042197">
    <property type="entry name" value="Apaf_helical"/>
</dbReference>
<dbReference type="GO" id="GO:0005524">
    <property type="term" value="F:ATP binding"/>
    <property type="evidence" value="ECO:0007669"/>
    <property type="project" value="UniProtKB-KW"/>
</dbReference>
<dbReference type="GO" id="GO:0006952">
    <property type="term" value="P:defense response"/>
    <property type="evidence" value="ECO:0007669"/>
    <property type="project" value="UniProtKB-KW"/>
</dbReference>
<feature type="domain" description="NB-ARC" evidence="4">
    <location>
        <begin position="121"/>
        <end position="185"/>
    </location>
</feature>
<keyword evidence="3" id="KW-0067">ATP-binding</keyword>
<dbReference type="PANTHER" id="PTHR33463:SF220">
    <property type="entry name" value="NB-ARC DOMAIN-CONTAINING PROTEIN"/>
    <property type="match status" value="1"/>
</dbReference>
<keyword evidence="1" id="KW-0547">Nucleotide-binding</keyword>
<dbReference type="EMBL" id="PKMF04000419">
    <property type="protein sequence ID" value="KAK7832819.1"/>
    <property type="molecule type" value="Genomic_DNA"/>
</dbReference>
<comment type="caution">
    <text evidence="5">The sequence shown here is derived from an EMBL/GenBank/DDBJ whole genome shotgun (WGS) entry which is preliminary data.</text>
</comment>
<name>A0AAW0K0M5_QUESU</name>